<name>A0A4U5M934_STECR</name>
<feature type="domain" description="VTT" evidence="2">
    <location>
        <begin position="204"/>
        <end position="291"/>
    </location>
</feature>
<gene>
    <name evidence="3" type="ORF">L596_025608</name>
</gene>
<feature type="transmembrane region" description="Helical" evidence="1">
    <location>
        <begin position="122"/>
        <end position="146"/>
    </location>
</feature>
<dbReference type="InterPro" id="IPR032816">
    <property type="entry name" value="VTT_dom"/>
</dbReference>
<reference evidence="3 4" key="2">
    <citation type="journal article" date="2019" name="G3 (Bethesda)">
        <title>Hybrid Assembly of the Genome of the Entomopathogenic Nematode Steinernema carpocapsae Identifies the X-Chromosome.</title>
        <authorList>
            <person name="Serra L."/>
            <person name="Macchietto M."/>
            <person name="Macias-Munoz A."/>
            <person name="McGill C.J."/>
            <person name="Rodriguez I.M."/>
            <person name="Rodriguez B."/>
            <person name="Murad R."/>
            <person name="Mortazavi A."/>
        </authorList>
    </citation>
    <scope>NUCLEOTIDE SEQUENCE [LARGE SCALE GENOMIC DNA]</scope>
    <source>
        <strain evidence="3 4">ALL</strain>
    </source>
</reference>
<dbReference type="EMBL" id="AZBU02000009">
    <property type="protein sequence ID" value="TKR65163.1"/>
    <property type="molecule type" value="Genomic_DNA"/>
</dbReference>
<dbReference type="OrthoDB" id="2016540at2759"/>
<protein>
    <recommendedName>
        <fullName evidence="2">VTT domain-containing protein</fullName>
    </recommendedName>
</protein>
<feature type="transmembrane region" description="Helical" evidence="1">
    <location>
        <begin position="85"/>
        <end position="102"/>
    </location>
</feature>
<feature type="transmembrane region" description="Helical" evidence="1">
    <location>
        <begin position="276"/>
        <end position="294"/>
    </location>
</feature>
<evidence type="ECO:0000313" key="4">
    <source>
        <dbReference type="Proteomes" id="UP000298663"/>
    </source>
</evidence>
<proteinExistence type="predicted"/>
<keyword evidence="1" id="KW-0812">Transmembrane</keyword>
<keyword evidence="4" id="KW-1185">Reference proteome</keyword>
<keyword evidence="1" id="KW-0472">Membrane</keyword>
<organism evidence="3 4">
    <name type="scientific">Steinernema carpocapsae</name>
    <name type="common">Entomopathogenic nematode</name>
    <dbReference type="NCBI Taxonomy" id="34508"/>
    <lineage>
        <taxon>Eukaryota</taxon>
        <taxon>Metazoa</taxon>
        <taxon>Ecdysozoa</taxon>
        <taxon>Nematoda</taxon>
        <taxon>Chromadorea</taxon>
        <taxon>Rhabditida</taxon>
        <taxon>Tylenchina</taxon>
        <taxon>Panagrolaimomorpha</taxon>
        <taxon>Strongyloidoidea</taxon>
        <taxon>Steinernematidae</taxon>
        <taxon>Steinernema</taxon>
    </lineage>
</organism>
<evidence type="ECO:0000313" key="3">
    <source>
        <dbReference type="EMBL" id="TKR65163.1"/>
    </source>
</evidence>
<reference evidence="3 4" key="1">
    <citation type="journal article" date="2015" name="Genome Biol.">
        <title>Comparative genomics of Steinernema reveals deeply conserved gene regulatory networks.</title>
        <authorList>
            <person name="Dillman A.R."/>
            <person name="Macchietto M."/>
            <person name="Porter C.F."/>
            <person name="Rogers A."/>
            <person name="Williams B."/>
            <person name="Antoshechkin I."/>
            <person name="Lee M.M."/>
            <person name="Goodwin Z."/>
            <person name="Lu X."/>
            <person name="Lewis E.E."/>
            <person name="Goodrich-Blair H."/>
            <person name="Stock S.P."/>
            <person name="Adams B.J."/>
            <person name="Sternberg P.W."/>
            <person name="Mortazavi A."/>
        </authorList>
    </citation>
    <scope>NUCLEOTIDE SEQUENCE [LARGE SCALE GENOMIC DNA]</scope>
    <source>
        <strain evidence="3 4">ALL</strain>
    </source>
</reference>
<sequence length="396" mass="45086">MNQSSSQALLVKRCQNLLFPAFYSIKVVFQASLSRHIPKMPPKPPFDPQNLVLWRKPILTLWYFLNEVCSCLRSLLSASLDHKKLVLFISMLFLSLAIGYQLPGAHQDALKRYEEKVFWWAYWVFLGVLSSAGMGSGLHTFVLFLAPFLIKVTIAAYECESLDFPTPYPQEFNCPEEENVSKQDVSIWAIWAKVCLEPLMWGFGTALGELPPYFISKSARTPKDREKDKNEEEDYCVGVKTRISTLIQKYGFWTIFLMAAIPNPLFDLAGMTCGTLGVPFGVFFGATFLGKTFVKSQLQTVSIIFMFSDHHVDAFMDLLSKMPFIGEALNGPILHFIEQQKTKLHHGHVDESSSYLALLLNLFVYAMNGYFLVTIVNSWAQDYYHKLCEAKKAKEN</sequence>
<dbReference type="AlphaFoldDB" id="A0A4U5M934"/>
<dbReference type="Proteomes" id="UP000298663">
    <property type="component" value="Unassembled WGS sequence"/>
</dbReference>
<dbReference type="STRING" id="34508.A0A4U5M934"/>
<comment type="caution">
    <text evidence="3">The sequence shown here is derived from an EMBL/GenBank/DDBJ whole genome shotgun (WGS) entry which is preliminary data.</text>
</comment>
<evidence type="ECO:0000256" key="1">
    <source>
        <dbReference type="SAM" id="Phobius"/>
    </source>
</evidence>
<evidence type="ECO:0000259" key="2">
    <source>
        <dbReference type="Pfam" id="PF09335"/>
    </source>
</evidence>
<feature type="transmembrane region" description="Helical" evidence="1">
    <location>
        <begin position="355"/>
        <end position="376"/>
    </location>
</feature>
<dbReference type="Pfam" id="PF09335">
    <property type="entry name" value="VTT_dom"/>
    <property type="match status" value="1"/>
</dbReference>
<accession>A0A4U5M934</accession>
<keyword evidence="1" id="KW-1133">Transmembrane helix</keyword>